<sequence length="507" mass="57343">MQQSEKVDNSLNERRDILDLLVRLKGDGISIHEMERIGKKFQEAGKRALRPLVRELWRENSGELITKYAYILDFFDTSDWLDQLIQIALKRQDLAADGKAALMIALEGYGVDVNSPPFRHEKASSGGTSLGQQVQGAMQLGEEGMVTFLDDFLSYPGEVQQIVIRELCHSCDDQSPRLLQAMLWHEDRDIVHAALAALGKIRDSRAAGVLQDFLADCAAEFAPYAEKALRRLRFLGVAVPPPRKLLPFHAGFATPPDGDGYRSLLLSRWAGPDTVSVLYMQVHERRGVLAAWGAGDLTLDNFAAEVEGFRMQDDLIEVAPAYLLDLVRDALYWSRDLCYLPADFYMRRGIFAGEDMTPARYTEKLTDLPRSRRLSFHEGEQLAQRLFADSFFSGCFMAAQRVYDFAEEYRSGKGSEQVLERFCSELLAPEMELIRERLLVSADLMRRCGRDNLEVARVVALADSLVDNPLPLHLHPFLRRFALESMEIARESLERGDEPPLRAVEEL</sequence>
<organism evidence="1 3">
    <name type="scientific">Geomonas paludis</name>
    <dbReference type="NCBI Taxonomy" id="2740185"/>
    <lineage>
        <taxon>Bacteria</taxon>
        <taxon>Pseudomonadati</taxon>
        <taxon>Thermodesulfobacteriota</taxon>
        <taxon>Desulfuromonadia</taxon>
        <taxon>Geobacterales</taxon>
        <taxon>Geobacteraceae</taxon>
        <taxon>Geomonas</taxon>
    </lineage>
</organism>
<dbReference type="InterPro" id="IPR016024">
    <property type="entry name" value="ARM-type_fold"/>
</dbReference>
<protein>
    <submittedName>
        <fullName evidence="2">HEAT repeat domain-containing protein</fullName>
    </submittedName>
</protein>
<keyword evidence="4" id="KW-1185">Reference proteome</keyword>
<dbReference type="Gene3D" id="1.25.10.10">
    <property type="entry name" value="Leucine-rich Repeat Variant"/>
    <property type="match status" value="1"/>
</dbReference>
<evidence type="ECO:0000313" key="1">
    <source>
        <dbReference type="EMBL" id="GFO62250.1"/>
    </source>
</evidence>
<dbReference type="SUPFAM" id="SSF48371">
    <property type="entry name" value="ARM repeat"/>
    <property type="match status" value="1"/>
</dbReference>
<dbReference type="EMBL" id="BLXY01000001">
    <property type="protein sequence ID" value="GFO62250.1"/>
    <property type="molecule type" value="Genomic_DNA"/>
</dbReference>
<dbReference type="RefSeq" id="WP_183344115.1">
    <property type="nucleotide sequence ID" value="NZ_BLXY01000001.1"/>
</dbReference>
<dbReference type="Proteomes" id="UP000568888">
    <property type="component" value="Unassembled WGS sequence"/>
</dbReference>
<name>A0A6V8MQC9_9BACT</name>
<accession>A0A6V8MQC9</accession>
<evidence type="ECO:0000313" key="4">
    <source>
        <dbReference type="Proteomes" id="UP000831485"/>
    </source>
</evidence>
<gene>
    <name evidence="1" type="ORF">GMPD_01690</name>
    <name evidence="2" type="ORF">M1B72_00120</name>
</gene>
<evidence type="ECO:0000313" key="3">
    <source>
        <dbReference type="Proteomes" id="UP000568888"/>
    </source>
</evidence>
<reference evidence="2" key="3">
    <citation type="submission" date="2022-04" db="EMBL/GenBank/DDBJ databases">
        <authorList>
            <person name="Liu G."/>
        </authorList>
    </citation>
    <scope>NUCLEOTIDE SEQUENCE</scope>
    <source>
        <strain evidence="2">RG22</strain>
    </source>
</reference>
<dbReference type="Proteomes" id="UP000831485">
    <property type="component" value="Chromosome"/>
</dbReference>
<reference evidence="1" key="2">
    <citation type="journal article" date="2021" name="Int. J. Syst. Evol. Microbiol.">
        <title>Geomonas silvestris sp. nov., Geomonas paludis sp. nov. and Geomonas limicola sp. nov., isolated from terrestrial environments, and emended description of the genus Geomonas.</title>
        <authorList>
            <person name="Itoh H."/>
            <person name="Xu Z."/>
            <person name="Masuda Y."/>
            <person name="Ushijima N."/>
            <person name="Hayakawa C."/>
            <person name="Shiratori Y."/>
            <person name="Senoo K."/>
        </authorList>
    </citation>
    <scope>NUCLEOTIDE SEQUENCE</scope>
    <source>
        <strain evidence="1">Red736</strain>
    </source>
</reference>
<evidence type="ECO:0000313" key="2">
    <source>
        <dbReference type="EMBL" id="UPU36140.1"/>
    </source>
</evidence>
<dbReference type="AlphaFoldDB" id="A0A6V8MQC9"/>
<dbReference type="Pfam" id="PF13646">
    <property type="entry name" value="HEAT_2"/>
    <property type="match status" value="1"/>
</dbReference>
<dbReference type="InterPro" id="IPR011989">
    <property type="entry name" value="ARM-like"/>
</dbReference>
<proteinExistence type="predicted"/>
<dbReference type="EMBL" id="CP096574">
    <property type="protein sequence ID" value="UPU36140.1"/>
    <property type="molecule type" value="Genomic_DNA"/>
</dbReference>
<reference evidence="3" key="1">
    <citation type="submission" date="2020-06" db="EMBL/GenBank/DDBJ databases">
        <title>Draft genomic sequecing of Geomonas sp. Red736.</title>
        <authorList>
            <person name="Itoh H."/>
            <person name="Xu Z.X."/>
            <person name="Ushijima N."/>
            <person name="Masuda Y."/>
            <person name="Shiratori Y."/>
            <person name="Senoo K."/>
        </authorList>
    </citation>
    <scope>NUCLEOTIDE SEQUENCE [LARGE SCALE GENOMIC DNA]</scope>
    <source>
        <strain evidence="3">Red736</strain>
    </source>
</reference>